<dbReference type="STRING" id="568872.GA0070624_4067"/>
<dbReference type="EMBL" id="FMHV01000002">
    <property type="protein sequence ID" value="SCL30414.1"/>
    <property type="molecule type" value="Genomic_DNA"/>
</dbReference>
<keyword evidence="2" id="KW-1185">Reference proteome</keyword>
<protein>
    <submittedName>
        <fullName evidence="1">Uncharacterized protein</fullName>
    </submittedName>
</protein>
<gene>
    <name evidence="1" type="ORF">GA0070624_4067</name>
</gene>
<dbReference type="AlphaFoldDB" id="A0A1C6SLJ2"/>
<reference evidence="2" key="1">
    <citation type="submission" date="2016-06" db="EMBL/GenBank/DDBJ databases">
        <authorList>
            <person name="Varghese N."/>
            <person name="Submissions Spin"/>
        </authorList>
    </citation>
    <scope>NUCLEOTIDE SEQUENCE [LARGE SCALE GENOMIC DNA]</scope>
    <source>
        <strain evidence="2">DSM 45431</strain>
    </source>
</reference>
<dbReference type="Proteomes" id="UP000199413">
    <property type="component" value="Unassembled WGS sequence"/>
</dbReference>
<proteinExistence type="predicted"/>
<evidence type="ECO:0000313" key="2">
    <source>
        <dbReference type="Proteomes" id="UP000199413"/>
    </source>
</evidence>
<organism evidence="1 2">
    <name type="scientific">Micromonospora rhizosphaerae</name>
    <dbReference type="NCBI Taxonomy" id="568872"/>
    <lineage>
        <taxon>Bacteria</taxon>
        <taxon>Bacillati</taxon>
        <taxon>Actinomycetota</taxon>
        <taxon>Actinomycetes</taxon>
        <taxon>Micromonosporales</taxon>
        <taxon>Micromonosporaceae</taxon>
        <taxon>Micromonospora</taxon>
    </lineage>
</organism>
<sequence>MDWLMWWAQWLDLGDSPGPSSWGRHEAVASPCSALDLWLIQLTYEVVAAESTCARCGAPLGRRLRVIPSATARPRSWTVSIVTWCKGFRRHRHVATAEKALNDLLLGPLRAG</sequence>
<accession>A0A1C6SLJ2</accession>
<evidence type="ECO:0000313" key="1">
    <source>
        <dbReference type="EMBL" id="SCL30414.1"/>
    </source>
</evidence>
<name>A0A1C6SLJ2_9ACTN</name>